<dbReference type="GO" id="GO:0019288">
    <property type="term" value="P:isopentenyl diphosphate biosynthetic process, methylerythritol 4-phosphate pathway"/>
    <property type="evidence" value="ECO:0007669"/>
    <property type="project" value="UniProtKB-UniRule"/>
</dbReference>
<feature type="domain" description="GHMP kinase C-terminal" evidence="11">
    <location>
        <begin position="223"/>
        <end position="282"/>
    </location>
</feature>
<comment type="catalytic activity">
    <reaction evidence="9">
        <text>4-CDP-2-C-methyl-D-erythritol + ATP = 4-CDP-2-C-methyl-D-erythritol 2-phosphate + ADP + H(+)</text>
        <dbReference type="Rhea" id="RHEA:18437"/>
        <dbReference type="ChEBI" id="CHEBI:15378"/>
        <dbReference type="ChEBI" id="CHEBI:30616"/>
        <dbReference type="ChEBI" id="CHEBI:57823"/>
        <dbReference type="ChEBI" id="CHEBI:57919"/>
        <dbReference type="ChEBI" id="CHEBI:456216"/>
        <dbReference type="EC" id="2.7.1.148"/>
    </reaction>
</comment>
<comment type="function">
    <text evidence="9">Catalyzes the phosphorylation of the position 2 hydroxy group of 4-diphosphocytidyl-2C-methyl-D-erythritol.</text>
</comment>
<dbReference type="Pfam" id="PF08544">
    <property type="entry name" value="GHMP_kinases_C"/>
    <property type="match status" value="1"/>
</dbReference>
<keyword evidence="9" id="KW-0414">Isoprene biosynthesis</keyword>
<evidence type="ECO:0000256" key="2">
    <source>
        <dbReference type="ARBA" id="ARBA00012052"/>
    </source>
</evidence>
<dbReference type="InterPro" id="IPR004424">
    <property type="entry name" value="IspE"/>
</dbReference>
<organism evidence="12 13">
    <name type="scientific">Candidatus Curtissbacteria bacterium RIFCSPLOWO2_01_FULL_41_18</name>
    <dbReference type="NCBI Taxonomy" id="1797727"/>
    <lineage>
        <taxon>Bacteria</taxon>
        <taxon>Candidatus Curtissiibacteriota</taxon>
    </lineage>
</organism>
<evidence type="ECO:0000259" key="11">
    <source>
        <dbReference type="Pfam" id="PF08544"/>
    </source>
</evidence>
<dbReference type="Gene3D" id="3.30.70.890">
    <property type="entry name" value="GHMP kinase, C-terminal domain"/>
    <property type="match status" value="1"/>
</dbReference>
<dbReference type="PANTHER" id="PTHR43527">
    <property type="entry name" value="4-DIPHOSPHOCYTIDYL-2-C-METHYL-D-ERYTHRITOL KINASE, CHLOROPLASTIC"/>
    <property type="match status" value="1"/>
</dbReference>
<feature type="domain" description="GHMP kinase N-terminal" evidence="10">
    <location>
        <begin position="65"/>
        <end position="143"/>
    </location>
</feature>
<keyword evidence="7 9" id="KW-0067">ATP-binding</keyword>
<dbReference type="EC" id="2.7.1.148" evidence="2 9"/>
<evidence type="ECO:0000256" key="3">
    <source>
        <dbReference type="ARBA" id="ARBA00017473"/>
    </source>
</evidence>
<comment type="pathway">
    <text evidence="9">Isoprenoid biosynthesis; isopentenyl diphosphate biosynthesis via DXP pathway; isopentenyl diphosphate from 1-deoxy-D-xylulose 5-phosphate: step 3/6.</text>
</comment>
<evidence type="ECO:0000313" key="12">
    <source>
        <dbReference type="EMBL" id="OGE03829.1"/>
    </source>
</evidence>
<dbReference type="UniPathway" id="UPA00056">
    <property type="reaction ID" value="UER00094"/>
</dbReference>
<dbReference type="AlphaFoldDB" id="A0A1F5HIA2"/>
<dbReference type="Gene3D" id="3.30.230.10">
    <property type="match status" value="1"/>
</dbReference>
<evidence type="ECO:0000259" key="10">
    <source>
        <dbReference type="Pfam" id="PF00288"/>
    </source>
</evidence>
<keyword evidence="4 9" id="KW-0808">Transferase</keyword>
<proteinExistence type="inferred from homology"/>
<comment type="similarity">
    <text evidence="1 9">Belongs to the GHMP kinase family. IspE subfamily.</text>
</comment>
<dbReference type="NCBIfam" id="TIGR00154">
    <property type="entry name" value="ispE"/>
    <property type="match status" value="1"/>
</dbReference>
<comment type="caution">
    <text evidence="12">The sequence shown here is derived from an EMBL/GenBank/DDBJ whole genome shotgun (WGS) entry which is preliminary data.</text>
</comment>
<dbReference type="Proteomes" id="UP000176780">
    <property type="component" value="Unassembled WGS sequence"/>
</dbReference>
<dbReference type="GO" id="GO:0016114">
    <property type="term" value="P:terpenoid biosynthetic process"/>
    <property type="evidence" value="ECO:0007669"/>
    <property type="project" value="UniProtKB-UniRule"/>
</dbReference>
<evidence type="ECO:0000256" key="6">
    <source>
        <dbReference type="ARBA" id="ARBA00022777"/>
    </source>
</evidence>
<dbReference type="InterPro" id="IPR014721">
    <property type="entry name" value="Ribsml_uS5_D2-typ_fold_subgr"/>
</dbReference>
<dbReference type="Pfam" id="PF00288">
    <property type="entry name" value="GHMP_kinases_N"/>
    <property type="match status" value="1"/>
</dbReference>
<evidence type="ECO:0000256" key="1">
    <source>
        <dbReference type="ARBA" id="ARBA00009684"/>
    </source>
</evidence>
<dbReference type="InterPro" id="IPR036554">
    <property type="entry name" value="GHMP_kinase_C_sf"/>
</dbReference>
<feature type="active site" evidence="9">
    <location>
        <position position="136"/>
    </location>
</feature>
<sequence length="298" mass="33257">MTKTTAYAKLDLAININPKKMTDGHYPVRYIDCQIDLCDKLTFENQIEKIEVICDDPSLPVDEDNFVYKAAILLKEMVGKKRLGTKITLVKNIPIKAGFGGGSSDAAATILGLSRLWKVKLSDNQIKRVARDLGKDFYYSYYGKVSEVVGKGKNYEIMPFRSCLPKFWLLVVVPDVEKPSTGWVYENLKTKNIGRNFDKQSFSTNKIEKLKTAIWQSDKMGILKNLTNDFEDSVFSYYPIIGEIKDDLARAGAQAAIMAGSGLSVVGFFGSKKKAEIGKQKLEGEGVIKQILVSKPLN</sequence>
<reference evidence="12 13" key="1">
    <citation type="journal article" date="2016" name="Nat. Commun.">
        <title>Thousands of microbial genomes shed light on interconnected biogeochemical processes in an aquifer system.</title>
        <authorList>
            <person name="Anantharaman K."/>
            <person name="Brown C.T."/>
            <person name="Hug L.A."/>
            <person name="Sharon I."/>
            <person name="Castelle C.J."/>
            <person name="Probst A.J."/>
            <person name="Thomas B.C."/>
            <person name="Singh A."/>
            <person name="Wilkins M.J."/>
            <person name="Karaoz U."/>
            <person name="Brodie E.L."/>
            <person name="Williams K.H."/>
            <person name="Hubbard S.S."/>
            <person name="Banfield J.F."/>
        </authorList>
    </citation>
    <scope>NUCLEOTIDE SEQUENCE [LARGE SCALE GENOMIC DNA]</scope>
</reference>
<evidence type="ECO:0000313" key="13">
    <source>
        <dbReference type="Proteomes" id="UP000176780"/>
    </source>
</evidence>
<dbReference type="GO" id="GO:0050515">
    <property type="term" value="F:4-(cytidine 5'-diphospho)-2-C-methyl-D-erythritol kinase activity"/>
    <property type="evidence" value="ECO:0007669"/>
    <property type="project" value="UniProtKB-UniRule"/>
</dbReference>
<dbReference type="PANTHER" id="PTHR43527:SF2">
    <property type="entry name" value="4-DIPHOSPHOCYTIDYL-2-C-METHYL-D-ERYTHRITOL KINASE, CHLOROPLASTIC"/>
    <property type="match status" value="1"/>
</dbReference>
<dbReference type="SUPFAM" id="SSF55060">
    <property type="entry name" value="GHMP Kinase, C-terminal domain"/>
    <property type="match status" value="1"/>
</dbReference>
<dbReference type="HAMAP" id="MF_00061">
    <property type="entry name" value="IspE"/>
    <property type="match status" value="1"/>
</dbReference>
<protein>
    <recommendedName>
        <fullName evidence="3 9">4-diphosphocytidyl-2-C-methyl-D-erythritol kinase</fullName>
        <shortName evidence="9">CMK</shortName>
        <ecNumber evidence="2 9">2.7.1.148</ecNumber>
    </recommendedName>
    <alternativeName>
        <fullName evidence="8 9">4-(cytidine-5'-diphospho)-2-C-methyl-D-erythritol kinase</fullName>
    </alternativeName>
</protein>
<accession>A0A1F5HIA2</accession>
<dbReference type="InterPro" id="IPR013750">
    <property type="entry name" value="GHMP_kinase_C_dom"/>
</dbReference>
<keyword evidence="6 9" id="KW-0418">Kinase</keyword>
<name>A0A1F5HIA2_9BACT</name>
<dbReference type="GO" id="GO:0005524">
    <property type="term" value="F:ATP binding"/>
    <property type="evidence" value="ECO:0007669"/>
    <property type="project" value="UniProtKB-UniRule"/>
</dbReference>
<evidence type="ECO:0000256" key="8">
    <source>
        <dbReference type="ARBA" id="ARBA00032554"/>
    </source>
</evidence>
<evidence type="ECO:0000256" key="9">
    <source>
        <dbReference type="HAMAP-Rule" id="MF_00061"/>
    </source>
</evidence>
<gene>
    <name evidence="9" type="primary">ispE</name>
    <name evidence="12" type="ORF">A3B51_01500</name>
</gene>
<dbReference type="SUPFAM" id="SSF54211">
    <property type="entry name" value="Ribosomal protein S5 domain 2-like"/>
    <property type="match status" value="1"/>
</dbReference>
<dbReference type="STRING" id="1797727.A3B51_01500"/>
<dbReference type="PIRSF" id="PIRSF010376">
    <property type="entry name" value="IspE"/>
    <property type="match status" value="1"/>
</dbReference>
<dbReference type="InterPro" id="IPR006204">
    <property type="entry name" value="GHMP_kinase_N_dom"/>
</dbReference>
<dbReference type="EMBL" id="MFBQ01000044">
    <property type="protein sequence ID" value="OGE03829.1"/>
    <property type="molecule type" value="Genomic_DNA"/>
</dbReference>
<feature type="binding site" evidence="9">
    <location>
        <begin position="94"/>
        <end position="104"/>
    </location>
    <ligand>
        <name>ATP</name>
        <dbReference type="ChEBI" id="CHEBI:30616"/>
    </ligand>
</feature>
<evidence type="ECO:0000256" key="5">
    <source>
        <dbReference type="ARBA" id="ARBA00022741"/>
    </source>
</evidence>
<dbReference type="InterPro" id="IPR020568">
    <property type="entry name" value="Ribosomal_Su5_D2-typ_SF"/>
</dbReference>
<keyword evidence="5 9" id="KW-0547">Nucleotide-binding</keyword>
<feature type="active site" evidence="9">
    <location>
        <position position="9"/>
    </location>
</feature>
<evidence type="ECO:0000256" key="7">
    <source>
        <dbReference type="ARBA" id="ARBA00022840"/>
    </source>
</evidence>
<evidence type="ECO:0000256" key="4">
    <source>
        <dbReference type="ARBA" id="ARBA00022679"/>
    </source>
</evidence>